<dbReference type="RefSeq" id="WP_039559974.1">
    <property type="nucleotide sequence ID" value="NZ_FTMC01000010.1"/>
</dbReference>
<accession>A0A1N6W115</accession>
<dbReference type="Proteomes" id="UP000186079">
    <property type="component" value="Unassembled WGS sequence"/>
</dbReference>
<dbReference type="AlphaFoldDB" id="A0A1N6W115"/>
<sequence length="169" mass="18481">MTLLLDGEQIRGKNIKVTANLRIEEDDLSGQSSNSAAAHKGFKPKTLTVAMQVRFQESADLRSTLRLAEATDAGGKAKVYRIVNDTAQAFGIRQVRFSDNFSAREDDSLRAWMVSFTLVEHLSVAERVESRRPDGDATAQGPGGVSETEPGQELTAFEKVLKRVDEALA</sequence>
<protein>
    <submittedName>
        <fullName evidence="2">Uncharacterized protein</fullName>
    </submittedName>
</protein>
<name>A0A1N6W115_9PSED</name>
<evidence type="ECO:0000256" key="1">
    <source>
        <dbReference type="SAM" id="MobiDB-lite"/>
    </source>
</evidence>
<dbReference type="Pfam" id="PF25759">
    <property type="entry name" value="HP1_ORF34"/>
    <property type="match status" value="1"/>
</dbReference>
<proteinExistence type="predicted"/>
<dbReference type="EMBL" id="FTMC01000010">
    <property type="protein sequence ID" value="SIQ83586.1"/>
    <property type="molecule type" value="Genomic_DNA"/>
</dbReference>
<organism evidence="2 3">
    <name type="scientific">Pseudomonas flexibilis</name>
    <dbReference type="NCBI Taxonomy" id="706570"/>
    <lineage>
        <taxon>Bacteria</taxon>
        <taxon>Pseudomonadati</taxon>
        <taxon>Pseudomonadota</taxon>
        <taxon>Gammaproteobacteria</taxon>
        <taxon>Pseudomonadales</taxon>
        <taxon>Pseudomonadaceae</taxon>
        <taxon>Pseudomonas</taxon>
    </lineage>
</organism>
<gene>
    <name evidence="2" type="ORF">SAMN05421672_110167</name>
</gene>
<reference evidence="2 3" key="1">
    <citation type="submission" date="2017-01" db="EMBL/GenBank/DDBJ databases">
        <authorList>
            <person name="Mah S.A."/>
            <person name="Swanson W.J."/>
            <person name="Moy G.W."/>
            <person name="Vacquier V.D."/>
        </authorList>
    </citation>
    <scope>NUCLEOTIDE SEQUENCE [LARGE SCALE GENOMIC DNA]</scope>
    <source>
        <strain evidence="2 3">ATCC 29606</strain>
    </source>
</reference>
<evidence type="ECO:0000313" key="3">
    <source>
        <dbReference type="Proteomes" id="UP000186079"/>
    </source>
</evidence>
<evidence type="ECO:0000313" key="2">
    <source>
        <dbReference type="EMBL" id="SIQ83586.1"/>
    </source>
</evidence>
<feature type="region of interest" description="Disordered" evidence="1">
    <location>
        <begin position="127"/>
        <end position="153"/>
    </location>
</feature>
<dbReference type="InterPro" id="IPR057869">
    <property type="entry name" value="HP1_YO34"/>
</dbReference>